<dbReference type="Pfam" id="PF25589">
    <property type="entry name" value="DUF7935"/>
    <property type="match status" value="1"/>
</dbReference>
<protein>
    <submittedName>
        <fullName evidence="2">Uncharacterized protein</fullName>
    </submittedName>
</protein>
<organism evidence="2 3">
    <name type="scientific">Microscilla marina ATCC 23134</name>
    <dbReference type="NCBI Taxonomy" id="313606"/>
    <lineage>
        <taxon>Bacteria</taxon>
        <taxon>Pseudomonadati</taxon>
        <taxon>Bacteroidota</taxon>
        <taxon>Cytophagia</taxon>
        <taxon>Cytophagales</taxon>
        <taxon>Microscillaceae</taxon>
        <taxon>Microscilla</taxon>
    </lineage>
</organism>
<name>A1ZGX9_MICM2</name>
<accession>A1ZGX9</accession>
<dbReference type="InterPro" id="IPR057695">
    <property type="entry name" value="DUF7935"/>
</dbReference>
<sequence>MDAVIEIIKITLPAGLVLYGMFLVIRSFANKELNEKYATIKAEEQKRLVENRKESLPIRLQSYERICLLLERISPGNLIRRLHPGELVVGAFQQVLLNEINNELNHNLSQQLYMSDTAWGMVKQAVQESIMLVNNSAAMLEDEAPGIELAKKVLENAREHEINPTAAALAYVKDEARGLF</sequence>
<evidence type="ECO:0000313" key="2">
    <source>
        <dbReference type="EMBL" id="EAY30248.1"/>
    </source>
</evidence>
<reference evidence="2 3" key="1">
    <citation type="submission" date="2007-01" db="EMBL/GenBank/DDBJ databases">
        <authorList>
            <person name="Haygood M."/>
            <person name="Podell S."/>
            <person name="Anderson C."/>
            <person name="Hopkinson B."/>
            <person name="Roe K."/>
            <person name="Barbeau K."/>
            <person name="Gaasterland T."/>
            <person name="Ferriera S."/>
            <person name="Johnson J."/>
            <person name="Kravitz S."/>
            <person name="Beeson K."/>
            <person name="Sutton G."/>
            <person name="Rogers Y.-H."/>
            <person name="Friedman R."/>
            <person name="Frazier M."/>
            <person name="Venter J.C."/>
        </authorList>
    </citation>
    <scope>NUCLEOTIDE SEQUENCE [LARGE SCALE GENOMIC DNA]</scope>
    <source>
        <strain evidence="2 3">ATCC 23134</strain>
    </source>
</reference>
<feature type="transmembrane region" description="Helical" evidence="1">
    <location>
        <begin position="7"/>
        <end position="29"/>
    </location>
</feature>
<dbReference type="AlphaFoldDB" id="A1ZGX9"/>
<dbReference type="Proteomes" id="UP000004095">
    <property type="component" value="Unassembled WGS sequence"/>
</dbReference>
<gene>
    <name evidence="2" type="ORF">M23134_08072</name>
</gene>
<keyword evidence="1" id="KW-0812">Transmembrane</keyword>
<dbReference type="EMBL" id="AAWS01000007">
    <property type="protein sequence ID" value="EAY30248.1"/>
    <property type="molecule type" value="Genomic_DNA"/>
</dbReference>
<keyword evidence="3" id="KW-1185">Reference proteome</keyword>
<dbReference type="eggNOG" id="ENOG502ZBUH">
    <property type="taxonomic scope" value="Bacteria"/>
</dbReference>
<comment type="caution">
    <text evidence="2">The sequence shown here is derived from an EMBL/GenBank/DDBJ whole genome shotgun (WGS) entry which is preliminary data.</text>
</comment>
<proteinExistence type="predicted"/>
<dbReference type="OrthoDB" id="1493032at2"/>
<keyword evidence="1" id="KW-0472">Membrane</keyword>
<dbReference type="RefSeq" id="WP_002695143.1">
    <property type="nucleotide sequence ID" value="NZ_AAWS01000007.1"/>
</dbReference>
<evidence type="ECO:0000313" key="3">
    <source>
        <dbReference type="Proteomes" id="UP000004095"/>
    </source>
</evidence>
<evidence type="ECO:0000256" key="1">
    <source>
        <dbReference type="SAM" id="Phobius"/>
    </source>
</evidence>
<keyword evidence="1" id="KW-1133">Transmembrane helix</keyword>